<reference evidence="1" key="1">
    <citation type="journal article" date="2020" name="Nature">
        <title>Giant virus diversity and host interactions through global metagenomics.</title>
        <authorList>
            <person name="Schulz F."/>
            <person name="Roux S."/>
            <person name="Paez-Espino D."/>
            <person name="Jungbluth S."/>
            <person name="Walsh D.A."/>
            <person name="Denef V.J."/>
            <person name="McMahon K.D."/>
            <person name="Konstantinidis K.T."/>
            <person name="Eloe-Fadrosh E.A."/>
            <person name="Kyrpides N.C."/>
            <person name="Woyke T."/>
        </authorList>
    </citation>
    <scope>NUCLEOTIDE SEQUENCE</scope>
    <source>
        <strain evidence="1">GVMAG-M-3300023179-99</strain>
    </source>
</reference>
<proteinExistence type="predicted"/>
<dbReference type="AlphaFoldDB" id="A0A6C0HFI7"/>
<sequence length="87" mass="10064">MKLIREPAPLSFNAKSYKTTYVWCIDGWVYDVTAKTRMQFFSGPDGLEINKESWSVLQEPLFTENTEVHVLNSNQWIESGELFTTKA</sequence>
<protein>
    <submittedName>
        <fullName evidence="1">Uncharacterized protein</fullName>
    </submittedName>
</protein>
<name>A0A6C0HFI7_9ZZZZ</name>
<evidence type="ECO:0000313" key="1">
    <source>
        <dbReference type="EMBL" id="QHT79157.1"/>
    </source>
</evidence>
<organism evidence="1">
    <name type="scientific">viral metagenome</name>
    <dbReference type="NCBI Taxonomy" id="1070528"/>
    <lineage>
        <taxon>unclassified sequences</taxon>
        <taxon>metagenomes</taxon>
        <taxon>organismal metagenomes</taxon>
    </lineage>
</organism>
<dbReference type="EMBL" id="MN739946">
    <property type="protein sequence ID" value="QHT79157.1"/>
    <property type="molecule type" value="Genomic_DNA"/>
</dbReference>
<accession>A0A6C0HFI7</accession>